<keyword evidence="1" id="KW-0732">Signal</keyword>
<accession>A0A364KZX7</accession>
<feature type="chain" id="PRO_5017075444" evidence="1">
    <location>
        <begin position="22"/>
        <end position="308"/>
    </location>
</feature>
<dbReference type="GeneID" id="63794345"/>
<evidence type="ECO:0000313" key="2">
    <source>
        <dbReference type="EMBL" id="RAO69117.1"/>
    </source>
</evidence>
<feature type="signal peptide" evidence="1">
    <location>
        <begin position="1"/>
        <end position="21"/>
    </location>
</feature>
<proteinExistence type="predicted"/>
<dbReference type="OrthoDB" id="5054768at2759"/>
<evidence type="ECO:0000256" key="1">
    <source>
        <dbReference type="SAM" id="SignalP"/>
    </source>
</evidence>
<dbReference type="RefSeq" id="XP_040733633.1">
    <property type="nucleotide sequence ID" value="XM_040877571.1"/>
</dbReference>
<protein>
    <submittedName>
        <fullName evidence="2">Uncharacterized protein</fullName>
    </submittedName>
</protein>
<dbReference type="EMBL" id="MIKG01000009">
    <property type="protein sequence ID" value="RAO69117.1"/>
    <property type="molecule type" value="Genomic_DNA"/>
</dbReference>
<comment type="caution">
    <text evidence="2">The sequence shown here is derived from an EMBL/GenBank/DDBJ whole genome shotgun (WGS) entry which is preliminary data.</text>
</comment>
<dbReference type="STRING" id="1196081.A0A364KZX7"/>
<evidence type="ECO:0000313" key="3">
    <source>
        <dbReference type="Proteomes" id="UP000249363"/>
    </source>
</evidence>
<reference evidence="2 3" key="1">
    <citation type="journal article" date="2017" name="Biotechnol. Biofuels">
        <title>Differential beta-glucosidase expression as a function of carbon source availability in Talaromyces amestolkiae: a genomic and proteomic approach.</title>
        <authorList>
            <person name="de Eugenio L.I."/>
            <person name="Mendez-Liter J.A."/>
            <person name="Nieto-Dominguez M."/>
            <person name="Alonso L."/>
            <person name="Gil-Munoz J."/>
            <person name="Barriuso J."/>
            <person name="Prieto A."/>
            <person name="Martinez M.J."/>
        </authorList>
    </citation>
    <scope>NUCLEOTIDE SEQUENCE [LARGE SCALE GENOMIC DNA]</scope>
    <source>
        <strain evidence="2 3">CIB</strain>
    </source>
</reference>
<organism evidence="2 3">
    <name type="scientific">Talaromyces amestolkiae</name>
    <dbReference type="NCBI Taxonomy" id="1196081"/>
    <lineage>
        <taxon>Eukaryota</taxon>
        <taxon>Fungi</taxon>
        <taxon>Dikarya</taxon>
        <taxon>Ascomycota</taxon>
        <taxon>Pezizomycotina</taxon>
        <taxon>Eurotiomycetes</taxon>
        <taxon>Eurotiomycetidae</taxon>
        <taxon>Eurotiales</taxon>
        <taxon>Trichocomaceae</taxon>
        <taxon>Talaromyces</taxon>
        <taxon>Talaromyces sect. Talaromyces</taxon>
    </lineage>
</organism>
<dbReference type="AlphaFoldDB" id="A0A364KZX7"/>
<name>A0A364KZX7_TALAM</name>
<sequence length="308" mass="34241">MRSFPKALSLLLFNAATTVKADSSYDASLYYRPSNISASLISLYTWIGSYYNATAQVDFEPYNVSSSIQINCPALTTYYTARLGLTKPGPFNSADDPINAFLTLWPLDFNFTGSLNSAIVYNSGLDFYLFSSDPFYQYDTGNATNNWNWSLSNTTSSPYNLSGTVTEGYQDSKGFSAKTFTSCAYGSTWGFRIYSGPFQSDNFTQPTINLEFDGWTAKLTLQGYAEGSLTYEDRLYVGEFRLVLSAVIDEYHSDILQNDTSTPTWLRTVGYNNNPANIGYTKSDSTKSHLSGFLLLTTIASGLWLVIR</sequence>
<gene>
    <name evidence="2" type="ORF">BHQ10_005129</name>
</gene>
<keyword evidence="3" id="KW-1185">Reference proteome</keyword>
<dbReference type="Proteomes" id="UP000249363">
    <property type="component" value="Unassembled WGS sequence"/>
</dbReference>